<dbReference type="OMA" id="PFLMLSS"/>
<evidence type="ECO:0000256" key="5">
    <source>
        <dbReference type="ARBA" id="ARBA00023152"/>
    </source>
</evidence>
<dbReference type="STRING" id="431595.K3WWU0"/>
<dbReference type="HOGENOM" id="CLU_031223_0_0_1"/>
<name>K3WWU0_GLOUD</name>
<dbReference type="EnsemblProtists" id="PYU1_T009438">
    <property type="protein sequence ID" value="PYU1_T009438"/>
    <property type="gene ID" value="PYU1_G009420"/>
</dbReference>
<dbReference type="GO" id="GO:0000015">
    <property type="term" value="C:phosphopyruvate hydratase complex"/>
    <property type="evidence" value="ECO:0007669"/>
    <property type="project" value="InterPro"/>
</dbReference>
<dbReference type="InterPro" id="IPR029017">
    <property type="entry name" value="Enolase-like_N"/>
</dbReference>
<dbReference type="PANTHER" id="PTHR11902">
    <property type="entry name" value="ENOLASE"/>
    <property type="match status" value="1"/>
</dbReference>
<evidence type="ECO:0000256" key="6">
    <source>
        <dbReference type="ARBA" id="ARBA00023239"/>
    </source>
</evidence>
<dbReference type="Gene3D" id="3.30.390.10">
    <property type="entry name" value="Enolase-like, N-terminal domain"/>
    <property type="match status" value="1"/>
</dbReference>
<evidence type="ECO:0000256" key="3">
    <source>
        <dbReference type="ARBA" id="ARBA00012058"/>
    </source>
</evidence>
<proteinExistence type="inferred from homology"/>
<dbReference type="SUPFAM" id="SSF51604">
    <property type="entry name" value="Enolase C-terminal domain-like"/>
    <property type="match status" value="1"/>
</dbReference>
<dbReference type="eggNOG" id="KOG2670">
    <property type="taxonomic scope" value="Eukaryota"/>
</dbReference>
<keyword evidence="4" id="KW-0460">Magnesium</keyword>
<dbReference type="EMBL" id="GL376622">
    <property type="status" value="NOT_ANNOTATED_CDS"/>
    <property type="molecule type" value="Genomic_DNA"/>
</dbReference>
<dbReference type="InterPro" id="IPR036849">
    <property type="entry name" value="Enolase-like_C_sf"/>
</dbReference>
<sequence>MARSVESDDVPAQDEAEVRERDIVEAYLSEHALEPSLNDVINQVVAERPADPFLVLSTLLYAKATAKRGIFHVEVREILDGNGVPTVVVRLHTGKGVFEASCSSETRGIPDKADPREDPTEAAVPLAKQRFSGRGYRKQAEKAERVLAEKLLNVEPTDQSAIDSILTVLEPEVGRNVCYATSIAVCQAGAKYAELPLTEYIAKLHDMPLENLCVPMPLFSVVNAGKYASNKLFVQEIFLSPSSAVNFADAYQIGAEFNEALREQLETRGIGFTNVGAFGGFAPQLQTLAEMFQILRMALDATCTKLETGIAMDAASASPLRVDFGVDFSASDFVLLPPASASGDDAAGTSTTKSLLAPSPAEDEPRTSYSYNMDKWVSGSAGSLKSSGELFDIIRSSIRELEITAVVDPFEKEDIKSFSALLSAEHDADDASGVDATDATNLLRKSDLGGDPNCCVQIVGNTLFQFQGLDAIHEERACNTILLQLHQFSTLSRALGAVTDARRLGLSVILGAAAGDPSSEANFLAAFAIGAGIGQVKFGGLCSAECIARYNALLLASEDTFAPAFVASAYRR</sequence>
<dbReference type="UniPathway" id="UPA00109">
    <property type="reaction ID" value="UER00187"/>
</dbReference>
<dbReference type="Proteomes" id="UP000019132">
    <property type="component" value="Unassembled WGS sequence"/>
</dbReference>
<dbReference type="InterPro" id="IPR020811">
    <property type="entry name" value="Enolase_N"/>
</dbReference>
<dbReference type="CDD" id="cd22962">
    <property type="entry name" value="DD_AtENO3-like"/>
    <property type="match status" value="1"/>
</dbReference>
<feature type="region of interest" description="Disordered" evidence="7">
    <location>
        <begin position="341"/>
        <end position="368"/>
    </location>
</feature>
<evidence type="ECO:0000256" key="1">
    <source>
        <dbReference type="ARBA" id="ARBA00005031"/>
    </source>
</evidence>
<keyword evidence="6" id="KW-0456">Lyase</keyword>
<dbReference type="AlphaFoldDB" id="K3WWU0"/>
<evidence type="ECO:0000256" key="7">
    <source>
        <dbReference type="SAM" id="MobiDB-lite"/>
    </source>
</evidence>
<reference evidence="10" key="3">
    <citation type="submission" date="2015-02" db="UniProtKB">
        <authorList>
            <consortium name="EnsemblProtists"/>
        </authorList>
    </citation>
    <scope>IDENTIFICATION</scope>
    <source>
        <strain evidence="10">DAOM BR144</strain>
    </source>
</reference>
<evidence type="ECO:0000259" key="9">
    <source>
        <dbReference type="SMART" id="SM01193"/>
    </source>
</evidence>
<reference evidence="11" key="1">
    <citation type="journal article" date="2010" name="Genome Biol.">
        <title>Genome sequence of the necrotrophic plant pathogen Pythium ultimum reveals original pathogenicity mechanisms and effector repertoire.</title>
        <authorList>
            <person name="Levesque C.A."/>
            <person name="Brouwer H."/>
            <person name="Cano L."/>
            <person name="Hamilton J.P."/>
            <person name="Holt C."/>
            <person name="Huitema E."/>
            <person name="Raffaele S."/>
            <person name="Robideau G.P."/>
            <person name="Thines M."/>
            <person name="Win J."/>
            <person name="Zerillo M.M."/>
            <person name="Beakes G.W."/>
            <person name="Boore J.L."/>
            <person name="Busam D."/>
            <person name="Dumas B."/>
            <person name="Ferriera S."/>
            <person name="Fuerstenberg S.I."/>
            <person name="Gachon C.M."/>
            <person name="Gaulin E."/>
            <person name="Govers F."/>
            <person name="Grenville-Briggs L."/>
            <person name="Horner N."/>
            <person name="Hostetler J."/>
            <person name="Jiang R.H."/>
            <person name="Johnson J."/>
            <person name="Krajaejun T."/>
            <person name="Lin H."/>
            <person name="Meijer H.J."/>
            <person name="Moore B."/>
            <person name="Morris P."/>
            <person name="Phuntmart V."/>
            <person name="Puiu D."/>
            <person name="Shetty J."/>
            <person name="Stajich J.E."/>
            <person name="Tripathy S."/>
            <person name="Wawra S."/>
            <person name="van West P."/>
            <person name="Whitty B.R."/>
            <person name="Coutinho P.M."/>
            <person name="Henrissat B."/>
            <person name="Martin F."/>
            <person name="Thomas P.D."/>
            <person name="Tyler B.M."/>
            <person name="De Vries R.P."/>
            <person name="Kamoun S."/>
            <person name="Yandell M."/>
            <person name="Tisserat N."/>
            <person name="Buell C.R."/>
        </authorList>
    </citation>
    <scope>NUCLEOTIDE SEQUENCE</scope>
    <source>
        <strain evidence="11">DAOM:BR144</strain>
    </source>
</reference>
<keyword evidence="11" id="KW-1185">Reference proteome</keyword>
<dbReference type="PANTHER" id="PTHR11902:SF1">
    <property type="entry name" value="ENOLASE"/>
    <property type="match status" value="1"/>
</dbReference>
<organism evidence="10 11">
    <name type="scientific">Globisporangium ultimum (strain ATCC 200006 / CBS 805.95 / DAOM BR144)</name>
    <name type="common">Pythium ultimum</name>
    <dbReference type="NCBI Taxonomy" id="431595"/>
    <lineage>
        <taxon>Eukaryota</taxon>
        <taxon>Sar</taxon>
        <taxon>Stramenopiles</taxon>
        <taxon>Oomycota</taxon>
        <taxon>Peronosporomycetes</taxon>
        <taxon>Pythiales</taxon>
        <taxon>Pythiaceae</taxon>
        <taxon>Globisporangium</taxon>
    </lineage>
</organism>
<evidence type="ECO:0000313" key="10">
    <source>
        <dbReference type="EnsemblProtists" id="PYU1_T009438"/>
    </source>
</evidence>
<feature type="compositionally biased region" description="Low complexity" evidence="7">
    <location>
        <begin position="341"/>
        <end position="352"/>
    </location>
</feature>
<evidence type="ECO:0000256" key="4">
    <source>
        <dbReference type="ARBA" id="ARBA00022842"/>
    </source>
</evidence>
<comment type="similarity">
    <text evidence="2">Belongs to the enolase family.</text>
</comment>
<dbReference type="EC" id="4.2.1.11" evidence="3"/>
<comment type="pathway">
    <text evidence="1">Carbohydrate degradation; glycolysis; pyruvate from D-glyceraldehyde 3-phosphate: step 4/5.</text>
</comment>
<accession>K3WWU0</accession>
<dbReference type="SUPFAM" id="SSF54826">
    <property type="entry name" value="Enolase N-terminal domain-like"/>
    <property type="match status" value="1"/>
</dbReference>
<dbReference type="GO" id="GO:0000287">
    <property type="term" value="F:magnesium ion binding"/>
    <property type="evidence" value="ECO:0007669"/>
    <property type="project" value="InterPro"/>
</dbReference>
<dbReference type="GO" id="GO:0004634">
    <property type="term" value="F:phosphopyruvate hydratase activity"/>
    <property type="evidence" value="ECO:0007669"/>
    <property type="project" value="UniProtKB-EC"/>
</dbReference>
<dbReference type="VEuPathDB" id="FungiDB:PYU1_G009420"/>
<dbReference type="InParanoid" id="K3WWU0"/>
<dbReference type="SMART" id="SM01192">
    <property type="entry name" value="Enolase_C"/>
    <property type="match status" value="1"/>
</dbReference>
<dbReference type="Pfam" id="PF03952">
    <property type="entry name" value="Enolase_N"/>
    <property type="match status" value="1"/>
</dbReference>
<feature type="domain" description="Enolase C-terminal TIM barrel" evidence="8">
    <location>
        <begin position="211"/>
        <end position="572"/>
    </location>
</feature>
<evidence type="ECO:0000313" key="11">
    <source>
        <dbReference type="Proteomes" id="UP000019132"/>
    </source>
</evidence>
<dbReference type="Gene3D" id="3.20.20.120">
    <property type="entry name" value="Enolase-like C-terminal domain"/>
    <property type="match status" value="1"/>
</dbReference>
<protein>
    <recommendedName>
        <fullName evidence="3">phosphopyruvate hydratase</fullName>
        <ecNumber evidence="3">4.2.1.11</ecNumber>
    </recommendedName>
</protein>
<dbReference type="InterPro" id="IPR020810">
    <property type="entry name" value="Enolase_C"/>
</dbReference>
<dbReference type="SMART" id="SM01193">
    <property type="entry name" value="Enolase_N"/>
    <property type="match status" value="1"/>
</dbReference>
<keyword evidence="5" id="KW-0324">Glycolysis</keyword>
<dbReference type="GO" id="GO:0006096">
    <property type="term" value="P:glycolytic process"/>
    <property type="evidence" value="ECO:0007669"/>
    <property type="project" value="UniProtKB-UniPathway"/>
</dbReference>
<reference evidence="11" key="2">
    <citation type="submission" date="2010-04" db="EMBL/GenBank/DDBJ databases">
        <authorList>
            <person name="Buell R."/>
            <person name="Hamilton J."/>
            <person name="Hostetler J."/>
        </authorList>
    </citation>
    <scope>NUCLEOTIDE SEQUENCE [LARGE SCALE GENOMIC DNA]</scope>
    <source>
        <strain evidence="11">DAOM:BR144</strain>
    </source>
</reference>
<feature type="domain" description="Enolase N-terminal" evidence="9">
    <location>
        <begin position="70"/>
        <end position="201"/>
    </location>
</feature>
<evidence type="ECO:0000256" key="2">
    <source>
        <dbReference type="ARBA" id="ARBA00009604"/>
    </source>
</evidence>
<dbReference type="Pfam" id="PF00113">
    <property type="entry name" value="Enolase_C"/>
    <property type="match status" value="2"/>
</dbReference>
<dbReference type="InterPro" id="IPR000941">
    <property type="entry name" value="Enolase"/>
</dbReference>
<evidence type="ECO:0000259" key="8">
    <source>
        <dbReference type="SMART" id="SM01192"/>
    </source>
</evidence>